<reference evidence="1" key="1">
    <citation type="submission" date="2020-11" db="EMBL/GenBank/DDBJ databases">
        <authorList>
            <person name="Tran Van P."/>
        </authorList>
    </citation>
    <scope>NUCLEOTIDE SEQUENCE</scope>
</reference>
<sequence>MTLWGLLAPARLCCSSSLRLTPVCCTAHHVTRRKHTWDRLPSAEAEEEATSASSIQPRQSRTDHLGIQFREFKERYRMLDQSSDVMAKDGITEVVEGARYGKYRFFEVHTAAKELAEEVSDLNNAELMYLMFSLVVKKQWLPERLSRDIDHETGRLFESKGVTLQEIGIICAAFFRCKQRLTSENFRRLVPHAVRFVPSAVDDPIPYTFLLKTLRYSANMNDWRQIRHLLEEALPFIPDMTTATCAHLARLCTAHVPISVPTVMEQVVNTLVSRLDPLLKQDRRGPPNDPIRIKDLEQMVQTLSCVGLPSRYLNQLIVQELLDNPNMIKGQEGRRVLSLANLLSALSHTEDCPVSLVRILMEEELEKIFFIPSVTVNYPDILRTVFELEQLGVIEFPDEPNLPRMPARLRELAVQLPARIGDDSKYPDSYLVRLFQDFLPSETFDQTPAIHNISKKKELAAKVWD</sequence>
<dbReference type="OrthoDB" id="10064757at2759"/>
<proteinExistence type="predicted"/>
<accession>A0A7R8ZJR0</accession>
<dbReference type="EMBL" id="OB660834">
    <property type="protein sequence ID" value="CAD7226454.1"/>
    <property type="molecule type" value="Genomic_DNA"/>
</dbReference>
<name>A0A7R8ZJR0_9CRUS</name>
<organism evidence="1">
    <name type="scientific">Cyprideis torosa</name>
    <dbReference type="NCBI Taxonomy" id="163714"/>
    <lineage>
        <taxon>Eukaryota</taxon>
        <taxon>Metazoa</taxon>
        <taxon>Ecdysozoa</taxon>
        <taxon>Arthropoda</taxon>
        <taxon>Crustacea</taxon>
        <taxon>Oligostraca</taxon>
        <taxon>Ostracoda</taxon>
        <taxon>Podocopa</taxon>
        <taxon>Podocopida</taxon>
        <taxon>Cytherocopina</taxon>
        <taxon>Cytheroidea</taxon>
        <taxon>Cytherideidae</taxon>
        <taxon>Cyprideis</taxon>
    </lineage>
</organism>
<protein>
    <submittedName>
        <fullName evidence="1">Uncharacterized protein</fullName>
    </submittedName>
</protein>
<gene>
    <name evidence="1" type="ORF">CTOB1V02_LOCUS4372</name>
</gene>
<evidence type="ECO:0000313" key="1">
    <source>
        <dbReference type="EMBL" id="CAD7226454.1"/>
    </source>
</evidence>
<dbReference type="AlphaFoldDB" id="A0A7R8ZJR0"/>